<dbReference type="PROSITE" id="PS51016">
    <property type="entry name" value="MYTH4"/>
    <property type="match status" value="1"/>
</dbReference>
<evidence type="ECO:0000256" key="1">
    <source>
        <dbReference type="ARBA" id="ARBA00004245"/>
    </source>
</evidence>
<dbReference type="Pfam" id="PF13516">
    <property type="entry name" value="LRR_6"/>
    <property type="match status" value="2"/>
</dbReference>
<dbReference type="OrthoDB" id="262416at2759"/>
<keyword evidence="7" id="KW-1185">Reference proteome</keyword>
<dbReference type="InterPro" id="IPR038185">
    <property type="entry name" value="MyTH4_dom_sf"/>
</dbReference>
<dbReference type="Pfam" id="PF00784">
    <property type="entry name" value="MyTH4"/>
    <property type="match status" value="1"/>
</dbReference>
<sequence length="1576" mass="172113">MWGACKVGARHWEENFLAVDWARRALVAFGTQDAGEAFLGAEDGAGSGGAALAHDGDDDDGDAVSAPREGRLVCGLVGLQVAAGDDDLREECQTVTCDDYHEVLVLRREGESESVCVLGVEAADVAAWEEWLRNAATVCTFEALCEQEGLNADLAASVSRPLREAARGGAFELELDGPDFFETPESTRAVALLLTANTAVLRCTDCVLEEQRASRLFEAMQRCQALRGAQFVSCGLGPLSTRHLCKALMSISVNLEELDLTENLLGDEGAAGIAETIVCLPRLRDLRLARNQISFVGGRALGSTLGRALNLRSLDISENPLGDFGVEALCKSLGGLPFFESMILHSCGATADATLQAVVQGLIDNRNASSVGGLNLLDLQDNLFAPAAIKRFLTQCSGLGSPQIIKLGRRQRERMLMAMDGDDEDLRRGQVVDLGFTPAGSPSAGSLRPRSSRVRPPRLEVVFGQEISPFRVLSAVSNLLGIYAGQARIEPHEGEPLRADNLQVATLEFLCDTLEHSRDCAEALLEHFQDGNSLLVLLHVVDVHRPKGDSEEKTDAGTTLAGHQDLPVEISKDKALTESSFDSQSPVSVVLRPSSTGKDASLTYSGPGSHSLQPEKSKLANGNSRSLVHVTRKTTRAEQEQSLLDAVRALLVIEDLGRNSDSVRAQLRTIAAKFARLDLFVPSERSEIKRFILEAKLARADPEEAVRPRSRLDSHISPVLAWALARLAQCTPSDALVLRAYVAALFGDVERCVAAAEQGKFTLGLMPSLSQLTSFESAALQAAAVAQDTETFSLILSQDLSEEEVSAGSIRLAGIVHNDLSARSAVLRPRRADLAQLKVYEEDPASFAGLVIELLRFERLNSRWSPRELRLQYSDSPRAYPITRPLSKTRRENQVFGRGVPDDHGTEDAYDAPSRFFKSAGEARVERAYSNGARRINALLLQASGDAKRASDDPKGYGAAHEAMGIAFASREIGLVDELVAQLICQTMCNPSLRSQDVYWKLLVLSLRVLEPSAEMCDVLLEVLEQRLHGDLDPHHMIRWATDALEERLSVSAADRKVRRLFASDASLRLDLLRQTLNDAESVDIDVHCWNGSGTKISVSPFTSFEDLLAEVDAVASRRLRRHPTRTSETSRHDTTLRWKDFCFTYTNAQGDTEVLSWQCDAYWWRWRLAVAEVLRHEDFSSSSSSSSSLAAHSPPSSPSGLLAAAVASATSVSQSPPGRSMGEMYPGGTIRIRLESYICAPSLWFYSSTDDLRAELLYWQRMSSLQRGEMCTSNPEALAYVASLAASVQISGGLDQWLDLDAPERAHVCLGHVPKAVRRRVGKRHTTPWMVRFQHAVDRFAAHVSQALAQAIVAGAEAPTQADLQRGLLAYTETWPLVNGLVFRDVKPVMLHRAGKAMSLEDFGETKHLRARFVLNARGLFLLALTKDAQTTRAIALLWWTPVDEIMRLQLHGTTGLHLSTRSMDQLECQMAAPQRLYKAIVSQCTTNLCGGNPHVDTVLQMVEFAHHFPILPWPPPPPPLYNERGDPVELDGSLDKLMDLSTTATVLHDRVLMPTSSHSSSSAAAVSAPRPPRP</sequence>
<organism evidence="6 7">
    <name type="scientific">Hondaea fermentalgiana</name>
    <dbReference type="NCBI Taxonomy" id="2315210"/>
    <lineage>
        <taxon>Eukaryota</taxon>
        <taxon>Sar</taxon>
        <taxon>Stramenopiles</taxon>
        <taxon>Bigyra</taxon>
        <taxon>Labyrinthulomycetes</taxon>
        <taxon>Thraustochytrida</taxon>
        <taxon>Thraustochytriidae</taxon>
        <taxon>Hondaea</taxon>
    </lineage>
</organism>
<feature type="domain" description="MyTH4" evidence="5">
    <location>
        <begin position="907"/>
        <end position="1072"/>
    </location>
</feature>
<dbReference type="InParanoid" id="A0A2R5GDD6"/>
<dbReference type="PANTHER" id="PTHR24107:SF2">
    <property type="entry name" value="NLR FAMILY CARD DOMAIN CONTAINING 3"/>
    <property type="match status" value="1"/>
</dbReference>
<evidence type="ECO:0000256" key="4">
    <source>
        <dbReference type="SAM" id="MobiDB-lite"/>
    </source>
</evidence>
<feature type="region of interest" description="Disordered" evidence="4">
    <location>
        <begin position="547"/>
        <end position="567"/>
    </location>
</feature>
<evidence type="ECO:0000313" key="6">
    <source>
        <dbReference type="EMBL" id="GBG28966.1"/>
    </source>
</evidence>
<dbReference type="InterPro" id="IPR001611">
    <property type="entry name" value="Leu-rich_rpt"/>
</dbReference>
<feature type="compositionally biased region" description="Polar residues" evidence="4">
    <location>
        <begin position="586"/>
        <end position="612"/>
    </location>
</feature>
<proteinExistence type="predicted"/>
<dbReference type="GO" id="GO:0005856">
    <property type="term" value="C:cytoskeleton"/>
    <property type="evidence" value="ECO:0007669"/>
    <property type="project" value="UniProtKB-SubCell"/>
</dbReference>
<dbReference type="SUPFAM" id="SSF52047">
    <property type="entry name" value="RNI-like"/>
    <property type="match status" value="1"/>
</dbReference>
<comment type="caution">
    <text evidence="6">The sequence shown here is derived from an EMBL/GenBank/DDBJ whole genome shotgun (WGS) entry which is preliminary data.</text>
</comment>
<comment type="subcellular location">
    <subcellularLocation>
        <location evidence="1">Cytoplasm</location>
        <location evidence="1">Cytoskeleton</location>
    </subcellularLocation>
</comment>
<dbReference type="InterPro" id="IPR052410">
    <property type="entry name" value="DRC5"/>
</dbReference>
<feature type="region of interest" description="Disordered" evidence="4">
    <location>
        <begin position="1555"/>
        <end position="1576"/>
    </location>
</feature>
<dbReference type="InterPro" id="IPR032675">
    <property type="entry name" value="LRR_dom_sf"/>
</dbReference>
<dbReference type="SMART" id="SM00368">
    <property type="entry name" value="LRR_RI"/>
    <property type="match status" value="3"/>
</dbReference>
<keyword evidence="2" id="KW-0963">Cytoplasm</keyword>
<evidence type="ECO:0000256" key="3">
    <source>
        <dbReference type="ARBA" id="ARBA00023212"/>
    </source>
</evidence>
<evidence type="ECO:0000259" key="5">
    <source>
        <dbReference type="PROSITE" id="PS51016"/>
    </source>
</evidence>
<dbReference type="Gene3D" id="3.80.10.10">
    <property type="entry name" value="Ribonuclease Inhibitor"/>
    <property type="match status" value="1"/>
</dbReference>
<dbReference type="Gene3D" id="1.25.40.530">
    <property type="entry name" value="MyTH4 domain"/>
    <property type="match status" value="1"/>
</dbReference>
<protein>
    <submittedName>
        <fullName evidence="6">NACHT, LRR and PYD domains-containing protein 5</fullName>
    </submittedName>
</protein>
<accession>A0A2R5GDD6</accession>
<dbReference type="InterPro" id="IPR000857">
    <property type="entry name" value="MyTH4_dom"/>
</dbReference>
<dbReference type="PANTHER" id="PTHR24107">
    <property type="entry name" value="YNEIN REGULATORY COMPLEX SUBUNIT 5"/>
    <property type="match status" value="1"/>
</dbReference>
<evidence type="ECO:0000313" key="7">
    <source>
        <dbReference type="Proteomes" id="UP000241890"/>
    </source>
</evidence>
<name>A0A2R5GDD6_9STRA</name>
<dbReference type="EMBL" id="BEYU01000051">
    <property type="protein sequence ID" value="GBG28966.1"/>
    <property type="molecule type" value="Genomic_DNA"/>
</dbReference>
<gene>
    <name evidence="6" type="ORF">FCC1311_051872</name>
</gene>
<reference evidence="6 7" key="1">
    <citation type="submission" date="2017-12" db="EMBL/GenBank/DDBJ databases">
        <title>Sequencing, de novo assembly and annotation of complete genome of a new Thraustochytrid species, strain FCC1311.</title>
        <authorList>
            <person name="Sedici K."/>
            <person name="Godart F."/>
            <person name="Aiese Cigliano R."/>
            <person name="Sanseverino W."/>
            <person name="Barakat M."/>
            <person name="Ortet P."/>
            <person name="Marechal E."/>
            <person name="Cagnac O."/>
            <person name="Amato A."/>
        </authorList>
    </citation>
    <scope>NUCLEOTIDE SEQUENCE [LARGE SCALE GENOMIC DNA]</scope>
</reference>
<feature type="compositionally biased region" description="Low complexity" evidence="4">
    <location>
        <begin position="1558"/>
        <end position="1570"/>
    </location>
</feature>
<evidence type="ECO:0000256" key="2">
    <source>
        <dbReference type="ARBA" id="ARBA00022490"/>
    </source>
</evidence>
<feature type="region of interest" description="Disordered" evidence="4">
    <location>
        <begin position="586"/>
        <end position="626"/>
    </location>
</feature>
<keyword evidence="3" id="KW-0206">Cytoskeleton</keyword>
<dbReference type="Proteomes" id="UP000241890">
    <property type="component" value="Unassembled WGS sequence"/>
</dbReference>